<comment type="subcellular location">
    <subcellularLocation>
        <location evidence="1 5">Nucleus</location>
    </subcellularLocation>
</comment>
<dbReference type="GO" id="GO:0005634">
    <property type="term" value="C:nucleus"/>
    <property type="evidence" value="ECO:0007669"/>
    <property type="project" value="UniProtKB-SubCell"/>
</dbReference>
<feature type="compositionally biased region" description="Polar residues" evidence="6">
    <location>
        <begin position="56"/>
        <end position="79"/>
    </location>
</feature>
<dbReference type="InterPro" id="IPR001356">
    <property type="entry name" value="HD"/>
</dbReference>
<dbReference type="AlphaFoldDB" id="A0A914Z216"/>
<dbReference type="InterPro" id="IPR008422">
    <property type="entry name" value="KN_HD"/>
</dbReference>
<keyword evidence="2 5" id="KW-0238">DNA-binding</keyword>
<sequence length="218" mass="24578">MDSSAAAINSMNSMNILQQFSQLLFLQSIAAGKTSLSMNPSMFGLPQIQQQQQKQFSSPASFSTKLPTLSPTSPKNDSIQSQTIADILASHSILKSQLSSPTTSTSSASSSEYSPFKMYENNSVQTRQYKVHVNRDSAKPLQDWMNHHITDPYPSSREVQELSKQTGFTYKQIRNWFTNSRRRFEQQCSVHSLPLPWIKKDAPKICRKIETVAEVQNP</sequence>
<evidence type="ECO:0000256" key="3">
    <source>
        <dbReference type="ARBA" id="ARBA00023155"/>
    </source>
</evidence>
<feature type="region of interest" description="Disordered" evidence="6">
    <location>
        <begin position="47"/>
        <end position="79"/>
    </location>
</feature>
<evidence type="ECO:0000256" key="1">
    <source>
        <dbReference type="ARBA" id="ARBA00004123"/>
    </source>
</evidence>
<dbReference type="SMART" id="SM00389">
    <property type="entry name" value="HOX"/>
    <property type="match status" value="1"/>
</dbReference>
<dbReference type="WBParaSite" id="PSU_v2.g6747.t1">
    <property type="protein sequence ID" value="PSU_v2.g6747.t1"/>
    <property type="gene ID" value="PSU_v2.g6747"/>
</dbReference>
<evidence type="ECO:0000256" key="6">
    <source>
        <dbReference type="SAM" id="MobiDB-lite"/>
    </source>
</evidence>
<accession>A0A914Z216</accession>
<evidence type="ECO:0000256" key="2">
    <source>
        <dbReference type="ARBA" id="ARBA00023125"/>
    </source>
</evidence>
<dbReference type="SUPFAM" id="SSF46689">
    <property type="entry name" value="Homeodomain-like"/>
    <property type="match status" value="1"/>
</dbReference>
<dbReference type="GO" id="GO:0000987">
    <property type="term" value="F:cis-regulatory region sequence-specific DNA binding"/>
    <property type="evidence" value="ECO:0007669"/>
    <property type="project" value="UniProtKB-ARBA"/>
</dbReference>
<dbReference type="PANTHER" id="PTHR11850">
    <property type="entry name" value="HOMEOBOX PROTEIN TRANSCRIPTION FACTORS"/>
    <property type="match status" value="1"/>
</dbReference>
<dbReference type="Proteomes" id="UP000887577">
    <property type="component" value="Unplaced"/>
</dbReference>
<dbReference type="CDD" id="cd00086">
    <property type="entry name" value="homeodomain"/>
    <property type="match status" value="1"/>
</dbReference>
<evidence type="ECO:0000259" key="7">
    <source>
        <dbReference type="PROSITE" id="PS50071"/>
    </source>
</evidence>
<dbReference type="Gene3D" id="1.10.10.60">
    <property type="entry name" value="Homeodomain-like"/>
    <property type="match status" value="1"/>
</dbReference>
<feature type="DNA-binding region" description="Homeobox" evidence="5">
    <location>
        <begin position="126"/>
        <end position="188"/>
    </location>
</feature>
<keyword evidence="8" id="KW-1185">Reference proteome</keyword>
<dbReference type="InterPro" id="IPR050224">
    <property type="entry name" value="TALE_homeobox"/>
</dbReference>
<keyword evidence="4 5" id="KW-0539">Nucleus</keyword>
<evidence type="ECO:0000313" key="9">
    <source>
        <dbReference type="WBParaSite" id="PSU_v2.g6747.t1"/>
    </source>
</evidence>
<evidence type="ECO:0000256" key="4">
    <source>
        <dbReference type="ARBA" id="ARBA00023242"/>
    </source>
</evidence>
<reference evidence="9" key="1">
    <citation type="submission" date="2022-11" db="UniProtKB">
        <authorList>
            <consortium name="WormBaseParasite"/>
        </authorList>
    </citation>
    <scope>IDENTIFICATION</scope>
</reference>
<proteinExistence type="predicted"/>
<dbReference type="Pfam" id="PF05920">
    <property type="entry name" value="Homeobox_KN"/>
    <property type="match status" value="1"/>
</dbReference>
<feature type="domain" description="Homeobox" evidence="7">
    <location>
        <begin position="124"/>
        <end position="187"/>
    </location>
</feature>
<keyword evidence="3 5" id="KW-0371">Homeobox</keyword>
<dbReference type="PROSITE" id="PS50071">
    <property type="entry name" value="HOMEOBOX_2"/>
    <property type="match status" value="1"/>
</dbReference>
<dbReference type="GO" id="GO:0006355">
    <property type="term" value="P:regulation of DNA-templated transcription"/>
    <property type="evidence" value="ECO:0007669"/>
    <property type="project" value="InterPro"/>
</dbReference>
<name>A0A914Z216_9BILA</name>
<evidence type="ECO:0000256" key="5">
    <source>
        <dbReference type="PROSITE-ProRule" id="PRU00108"/>
    </source>
</evidence>
<evidence type="ECO:0000313" key="8">
    <source>
        <dbReference type="Proteomes" id="UP000887577"/>
    </source>
</evidence>
<protein>
    <submittedName>
        <fullName evidence="9">Homeobox domain-containing protein</fullName>
    </submittedName>
</protein>
<organism evidence="8 9">
    <name type="scientific">Panagrolaimus superbus</name>
    <dbReference type="NCBI Taxonomy" id="310955"/>
    <lineage>
        <taxon>Eukaryota</taxon>
        <taxon>Metazoa</taxon>
        <taxon>Ecdysozoa</taxon>
        <taxon>Nematoda</taxon>
        <taxon>Chromadorea</taxon>
        <taxon>Rhabditida</taxon>
        <taxon>Tylenchina</taxon>
        <taxon>Panagrolaimomorpha</taxon>
        <taxon>Panagrolaimoidea</taxon>
        <taxon>Panagrolaimidae</taxon>
        <taxon>Panagrolaimus</taxon>
    </lineage>
</organism>
<dbReference type="InterPro" id="IPR009057">
    <property type="entry name" value="Homeodomain-like_sf"/>
</dbReference>